<name>A0A645FPU8_9ZZZZ</name>
<dbReference type="AntiFam" id="ANF00007">
    <property type="entry name" value="Shadow ORF (opposite clpB)"/>
</dbReference>
<dbReference type="EMBL" id="VSSQ01063397">
    <property type="protein sequence ID" value="MPN16445.1"/>
    <property type="molecule type" value="Genomic_DNA"/>
</dbReference>
<dbReference type="AlphaFoldDB" id="A0A645FPU8"/>
<proteinExistence type="predicted"/>
<organism evidence="1">
    <name type="scientific">bioreactor metagenome</name>
    <dbReference type="NCBI Taxonomy" id="1076179"/>
    <lineage>
        <taxon>unclassified sequences</taxon>
        <taxon>metagenomes</taxon>
        <taxon>ecological metagenomes</taxon>
    </lineage>
</organism>
<comment type="caution">
    <text evidence="1">The sequence shown here is derived from an EMBL/GenBank/DDBJ whole genome shotgun (WGS) entry which is preliminary data.</text>
</comment>
<evidence type="ECO:0000313" key="1">
    <source>
        <dbReference type="EMBL" id="MPN16445.1"/>
    </source>
</evidence>
<reference evidence="1" key="1">
    <citation type="submission" date="2019-08" db="EMBL/GenBank/DDBJ databases">
        <authorList>
            <person name="Kucharzyk K."/>
            <person name="Murdoch R.W."/>
            <person name="Higgins S."/>
            <person name="Loffler F."/>
        </authorList>
    </citation>
    <scope>NUCLEOTIDE SEQUENCE</scope>
</reference>
<protein>
    <submittedName>
        <fullName evidence="1">Uncharacterized protein</fullName>
    </submittedName>
</protein>
<sequence>MFFLKLRHVDSGEVLTPAVEQFRQLQHGFGFADTARPGQQECTKRASWTTQISTRR</sequence>
<gene>
    <name evidence="1" type="ORF">SDC9_163785</name>
</gene>
<accession>A0A645FPU8</accession>